<dbReference type="eggNOG" id="ENOG502SYER">
    <property type="taxonomic scope" value="Eukaryota"/>
</dbReference>
<protein>
    <submittedName>
        <fullName evidence="1">Uncharacterized protein</fullName>
    </submittedName>
</protein>
<dbReference type="Gramene" id="LPERR12G00540.1">
    <property type="protein sequence ID" value="LPERR12G00540.1"/>
    <property type="gene ID" value="LPERR12G00540"/>
</dbReference>
<reference evidence="2" key="2">
    <citation type="submission" date="2013-12" db="EMBL/GenBank/DDBJ databases">
        <authorList>
            <person name="Yu Y."/>
            <person name="Lee S."/>
            <person name="de Baynast K."/>
            <person name="Wissotski M."/>
            <person name="Liu L."/>
            <person name="Talag J."/>
            <person name="Goicoechea J."/>
            <person name="Angelova A."/>
            <person name="Jetty R."/>
            <person name="Kudrna D."/>
            <person name="Golser W."/>
            <person name="Rivera L."/>
            <person name="Zhang J."/>
            <person name="Wing R."/>
        </authorList>
    </citation>
    <scope>NUCLEOTIDE SEQUENCE</scope>
</reference>
<reference evidence="1 2" key="1">
    <citation type="submission" date="2012-08" db="EMBL/GenBank/DDBJ databases">
        <title>Oryza genome evolution.</title>
        <authorList>
            <person name="Wing R.A."/>
        </authorList>
    </citation>
    <scope>NUCLEOTIDE SEQUENCE</scope>
</reference>
<evidence type="ECO:0000313" key="2">
    <source>
        <dbReference type="Proteomes" id="UP000032180"/>
    </source>
</evidence>
<dbReference type="Proteomes" id="UP000032180">
    <property type="component" value="Chromosome 12"/>
</dbReference>
<keyword evidence="2" id="KW-1185">Reference proteome</keyword>
<sequence length="193" mass="21853">MKEMQIHWRNRGVKKAATVTMVDLSFFHKQVPHDNIVEHVSSILKRSGIACSGEGIDTEKLECYQHHEVMSIGGEAIEADKSSSYKGKIIKRFLGKQPPKGLAIKDVRNMFFPYWKSVLSRRLKVKMLPPCQPSRKDLLSAKASTKATKSIIDRPCLREFNETGAYMRTGVFCCVEPVFHGCYGYLIACNIKI</sequence>
<dbReference type="EnsemblPlants" id="LPERR12G00540.1">
    <property type="protein sequence ID" value="LPERR12G00540.1"/>
    <property type="gene ID" value="LPERR12G00540"/>
</dbReference>
<proteinExistence type="predicted"/>
<reference evidence="1" key="3">
    <citation type="submission" date="2015-04" db="UniProtKB">
        <authorList>
            <consortium name="EnsemblPlants"/>
        </authorList>
    </citation>
    <scope>IDENTIFICATION</scope>
</reference>
<dbReference type="HOGENOM" id="CLU_1410687_0_0_1"/>
<evidence type="ECO:0000313" key="1">
    <source>
        <dbReference type="EnsemblPlants" id="LPERR12G00540.1"/>
    </source>
</evidence>
<dbReference type="STRING" id="77586.A0A0D9XW27"/>
<dbReference type="AlphaFoldDB" id="A0A0D9XW27"/>
<name>A0A0D9XW27_9ORYZ</name>
<organism evidence="1 2">
    <name type="scientific">Leersia perrieri</name>
    <dbReference type="NCBI Taxonomy" id="77586"/>
    <lineage>
        <taxon>Eukaryota</taxon>
        <taxon>Viridiplantae</taxon>
        <taxon>Streptophyta</taxon>
        <taxon>Embryophyta</taxon>
        <taxon>Tracheophyta</taxon>
        <taxon>Spermatophyta</taxon>
        <taxon>Magnoliopsida</taxon>
        <taxon>Liliopsida</taxon>
        <taxon>Poales</taxon>
        <taxon>Poaceae</taxon>
        <taxon>BOP clade</taxon>
        <taxon>Oryzoideae</taxon>
        <taxon>Oryzeae</taxon>
        <taxon>Oryzinae</taxon>
        <taxon>Leersia</taxon>
    </lineage>
</organism>
<accession>A0A0D9XW27</accession>